<sequence length="105" mass="11614">MTLKKIILKSIVTAIIISLIVLTASLIVPFSYSNWSFFIGLGISIILYLSNSSGGILSSYADANLSEATWKIENNNEQKVNVGIVFYGSVLYTVISFISMLIMYY</sequence>
<proteinExistence type="predicted"/>
<dbReference type="AlphaFoldDB" id="A0A0J6CTM0"/>
<keyword evidence="1" id="KW-1133">Transmembrane helix</keyword>
<evidence type="ECO:0000313" key="2">
    <source>
        <dbReference type="EMBL" id="KMM39706.1"/>
    </source>
</evidence>
<organism evidence="2 3">
    <name type="scientific">Guptibacillus hwajinpoensis</name>
    <dbReference type="NCBI Taxonomy" id="208199"/>
    <lineage>
        <taxon>Bacteria</taxon>
        <taxon>Bacillati</taxon>
        <taxon>Bacillota</taxon>
        <taxon>Bacilli</taxon>
        <taxon>Bacillales</taxon>
        <taxon>Guptibacillaceae</taxon>
        <taxon>Guptibacillus</taxon>
    </lineage>
</organism>
<comment type="caution">
    <text evidence="2">The sequence shown here is derived from an EMBL/GenBank/DDBJ whole genome shotgun (WGS) entry which is preliminary data.</text>
</comment>
<feature type="transmembrane region" description="Helical" evidence="1">
    <location>
        <begin position="82"/>
        <end position="104"/>
    </location>
</feature>
<accession>A0A0J6CTM0</accession>
<dbReference type="OrthoDB" id="2872863at2"/>
<dbReference type="Proteomes" id="UP000035996">
    <property type="component" value="Unassembled WGS sequence"/>
</dbReference>
<gene>
    <name evidence="2" type="ORF">AB986_08795</name>
</gene>
<feature type="transmembrane region" description="Helical" evidence="1">
    <location>
        <begin position="12"/>
        <end position="32"/>
    </location>
</feature>
<keyword evidence="3" id="KW-1185">Reference proteome</keyword>
<keyword evidence="1" id="KW-0812">Transmembrane</keyword>
<keyword evidence="1" id="KW-0472">Membrane</keyword>
<protein>
    <submittedName>
        <fullName evidence="2">Uncharacterized protein</fullName>
    </submittedName>
</protein>
<dbReference type="EMBL" id="LELK01000001">
    <property type="protein sequence ID" value="KMM39706.1"/>
    <property type="molecule type" value="Genomic_DNA"/>
</dbReference>
<name>A0A0J6CTM0_9BACL</name>
<feature type="transmembrane region" description="Helical" evidence="1">
    <location>
        <begin position="38"/>
        <end position="61"/>
    </location>
</feature>
<evidence type="ECO:0000256" key="1">
    <source>
        <dbReference type="SAM" id="Phobius"/>
    </source>
</evidence>
<evidence type="ECO:0000313" key="3">
    <source>
        <dbReference type="Proteomes" id="UP000035996"/>
    </source>
</evidence>
<reference evidence="2" key="1">
    <citation type="submission" date="2015-06" db="EMBL/GenBank/DDBJ databases">
        <authorList>
            <person name="Liu B."/>
            <person name="Wang J."/>
            <person name="Zhu Y."/>
            <person name="Liu G."/>
            <person name="Chen Q."/>
            <person name="Zheng C."/>
            <person name="Che J."/>
            <person name="Ge C."/>
            <person name="Shi H."/>
            <person name="Pan Z."/>
            <person name="Liu X."/>
        </authorList>
    </citation>
    <scope>NUCLEOTIDE SEQUENCE [LARGE SCALE GENOMIC DNA]</scope>
    <source>
        <strain evidence="2">DSM 16346</strain>
    </source>
</reference>